<dbReference type="Proteomes" id="UP000276133">
    <property type="component" value="Unassembled WGS sequence"/>
</dbReference>
<organism evidence="1 2">
    <name type="scientific">Brachionus plicatilis</name>
    <name type="common">Marine rotifer</name>
    <name type="synonym">Brachionus muelleri</name>
    <dbReference type="NCBI Taxonomy" id="10195"/>
    <lineage>
        <taxon>Eukaryota</taxon>
        <taxon>Metazoa</taxon>
        <taxon>Spiralia</taxon>
        <taxon>Gnathifera</taxon>
        <taxon>Rotifera</taxon>
        <taxon>Eurotatoria</taxon>
        <taxon>Monogononta</taxon>
        <taxon>Pseudotrocha</taxon>
        <taxon>Ploima</taxon>
        <taxon>Brachionidae</taxon>
        <taxon>Brachionus</taxon>
    </lineage>
</organism>
<gene>
    <name evidence="1" type="ORF">BpHYR1_033680</name>
</gene>
<evidence type="ECO:0000313" key="1">
    <source>
        <dbReference type="EMBL" id="RNA07399.1"/>
    </source>
</evidence>
<sequence length="76" mass="8769">MLNSFNSGLSTFTNIFPLDLINCYNLGFKLDISKEDLREKICVEKNFNQIKNFILQTGLANFNFNLPFQQSLEMGI</sequence>
<protein>
    <submittedName>
        <fullName evidence="1">Uncharacterized protein</fullName>
    </submittedName>
</protein>
<dbReference type="EMBL" id="REGN01007058">
    <property type="protein sequence ID" value="RNA07399.1"/>
    <property type="molecule type" value="Genomic_DNA"/>
</dbReference>
<name>A0A3M7Q821_BRAPC</name>
<accession>A0A3M7Q821</accession>
<reference evidence="1 2" key="1">
    <citation type="journal article" date="2018" name="Sci. Rep.">
        <title>Genomic signatures of local adaptation to the degree of environmental predictability in rotifers.</title>
        <authorList>
            <person name="Franch-Gras L."/>
            <person name="Hahn C."/>
            <person name="Garcia-Roger E.M."/>
            <person name="Carmona M.J."/>
            <person name="Serra M."/>
            <person name="Gomez A."/>
        </authorList>
    </citation>
    <scope>NUCLEOTIDE SEQUENCE [LARGE SCALE GENOMIC DNA]</scope>
    <source>
        <strain evidence="1">HYR1</strain>
    </source>
</reference>
<proteinExistence type="predicted"/>
<keyword evidence="2" id="KW-1185">Reference proteome</keyword>
<comment type="caution">
    <text evidence="1">The sequence shown here is derived from an EMBL/GenBank/DDBJ whole genome shotgun (WGS) entry which is preliminary data.</text>
</comment>
<dbReference type="AlphaFoldDB" id="A0A3M7Q821"/>
<evidence type="ECO:0000313" key="2">
    <source>
        <dbReference type="Proteomes" id="UP000276133"/>
    </source>
</evidence>